<dbReference type="EMBL" id="CP019454">
    <property type="protein sequence ID" value="AUW92733.1"/>
    <property type="molecule type" value="Genomic_DNA"/>
</dbReference>
<evidence type="ECO:0000313" key="5">
    <source>
        <dbReference type="Proteomes" id="UP000325292"/>
    </source>
</evidence>
<gene>
    <name evidence="4" type="ORF">BXT84_01145</name>
</gene>
<feature type="domain" description="3-hydroxyacyl-CoA dehydrogenase C-terminal" evidence="3">
    <location>
        <begin position="11"/>
        <end position="102"/>
    </location>
</feature>
<accession>A0ABM6RN14</accession>
<name>A0ABM6RN14_9FIRM</name>
<organism evidence="4 5">
    <name type="scientific">Sulfobacillus thermotolerans</name>
    <dbReference type="NCBI Taxonomy" id="338644"/>
    <lineage>
        <taxon>Bacteria</taxon>
        <taxon>Bacillati</taxon>
        <taxon>Bacillota</taxon>
        <taxon>Clostridia</taxon>
        <taxon>Eubacteriales</taxon>
        <taxon>Clostridiales Family XVII. Incertae Sedis</taxon>
        <taxon>Sulfobacillus</taxon>
    </lineage>
</organism>
<protein>
    <submittedName>
        <fullName evidence="4">3-hydroxyacyl-CoA dehydrogenase</fullName>
    </submittedName>
</protein>
<proteinExistence type="predicted"/>
<dbReference type="PANTHER" id="PTHR43561">
    <property type="match status" value="1"/>
</dbReference>
<evidence type="ECO:0000259" key="3">
    <source>
        <dbReference type="Pfam" id="PF00725"/>
    </source>
</evidence>
<comment type="pathway">
    <text evidence="1">Lipid metabolism; butanoate metabolism.</text>
</comment>
<sequence length="102" mass="11365">MEVEREQELIDRFTLATYLEAARLYEEGIATAQAIDIAMRAGAGLPQGPLAWADSIGLDVIYEKLTRLQHELGDRFAPPKSLTERIGRGQLGVKTHAGYFNY</sequence>
<dbReference type="InterPro" id="IPR052242">
    <property type="entry name" value="Mito_3-hydroxyacyl-CoA_DH"/>
</dbReference>
<dbReference type="Proteomes" id="UP000325292">
    <property type="component" value="Chromosome"/>
</dbReference>
<evidence type="ECO:0000256" key="2">
    <source>
        <dbReference type="ARBA" id="ARBA00023027"/>
    </source>
</evidence>
<keyword evidence="2" id="KW-0520">NAD</keyword>
<dbReference type="Pfam" id="PF00725">
    <property type="entry name" value="3HCDH"/>
    <property type="match status" value="1"/>
</dbReference>
<dbReference type="PANTHER" id="PTHR43561:SF3">
    <property type="entry name" value="HYDROXYACYL-COENZYME A DEHYDROGENASE, MITOCHONDRIAL"/>
    <property type="match status" value="1"/>
</dbReference>
<dbReference type="InterPro" id="IPR006108">
    <property type="entry name" value="3HC_DH_C"/>
</dbReference>
<keyword evidence="5" id="KW-1185">Reference proteome</keyword>
<reference evidence="4 5" key="1">
    <citation type="journal article" date="2019" name="Sci. Rep.">
        <title>Sulfobacillus thermotolerans: new insights into resistance and metabolic capacities of acidophilic chemolithotrophs.</title>
        <authorList>
            <person name="Panyushkina A.E."/>
            <person name="Babenko V.V."/>
            <person name="Nikitina A.S."/>
            <person name="Selezneva O.V."/>
            <person name="Tsaplina I.A."/>
            <person name="Letarova M.A."/>
            <person name="Kostryukova E.S."/>
            <person name="Letarov A.V."/>
        </authorList>
    </citation>
    <scope>NUCLEOTIDE SEQUENCE [LARGE SCALE GENOMIC DNA]</scope>
    <source>
        <strain evidence="4 5">Kr1</strain>
    </source>
</reference>
<evidence type="ECO:0000313" key="4">
    <source>
        <dbReference type="EMBL" id="AUW92733.1"/>
    </source>
</evidence>
<evidence type="ECO:0000256" key="1">
    <source>
        <dbReference type="ARBA" id="ARBA00005086"/>
    </source>
</evidence>
<dbReference type="Gene3D" id="1.10.1040.10">
    <property type="entry name" value="N-(1-d-carboxylethyl)-l-norvaline Dehydrogenase, domain 2"/>
    <property type="match status" value="1"/>
</dbReference>
<dbReference type="InterPro" id="IPR013328">
    <property type="entry name" value="6PGD_dom2"/>
</dbReference>
<dbReference type="InterPro" id="IPR008927">
    <property type="entry name" value="6-PGluconate_DH-like_C_sf"/>
</dbReference>
<dbReference type="SUPFAM" id="SSF48179">
    <property type="entry name" value="6-phosphogluconate dehydrogenase C-terminal domain-like"/>
    <property type="match status" value="1"/>
</dbReference>